<evidence type="ECO:0000256" key="1">
    <source>
        <dbReference type="SAM" id="Coils"/>
    </source>
</evidence>
<evidence type="ECO:0000313" key="4">
    <source>
        <dbReference type="EMBL" id="RDH24775.1"/>
    </source>
</evidence>
<feature type="region of interest" description="Disordered" evidence="2">
    <location>
        <begin position="113"/>
        <end position="136"/>
    </location>
</feature>
<gene>
    <name evidence="4" type="ORF">M747DRAFT_320744</name>
</gene>
<keyword evidence="3" id="KW-1133">Transmembrane helix</keyword>
<dbReference type="EMBL" id="KZ851901">
    <property type="protein sequence ID" value="RDH24775.1"/>
    <property type="molecule type" value="Genomic_DNA"/>
</dbReference>
<proteinExistence type="predicted"/>
<evidence type="ECO:0000256" key="2">
    <source>
        <dbReference type="SAM" id="MobiDB-lite"/>
    </source>
</evidence>
<feature type="coiled-coil region" evidence="1">
    <location>
        <begin position="295"/>
        <end position="343"/>
    </location>
</feature>
<feature type="transmembrane region" description="Helical" evidence="3">
    <location>
        <begin position="405"/>
        <end position="425"/>
    </location>
</feature>
<sequence>MPAAPISEQRQIFLACRAIFSGVNANIRKTRAIRTRMEMHESSLRRLIPNYNLTRVLPIVKLLLEKGLFGSSVKAQAYFPGLFEPCPVRQTEHAVLEQEASRSNEEVLEEISVSYEEQGSEGEEERGQTVADPAPVPTEVDFTQEVKVEQENDSDETLTPERPAASLFPLYLPYHAQHRILTNVQQVLEECIFDFMRKWLPDNLERNGWDCAAAVELTKWTRPPFRWTSQIPEDALQLTDLKLESILSKVVRIRHTAVHRLPTTARGVCDLVRIAKKLAEALGDSLRTSQLESLHHDLQDKIQILEFNKNVLEENLACQLRNIEEERELLNRREERLRAKTVEDDRENKLMMGLLLEESLEQIFKTEGAHPETERGWSRMGNKCASFGQFVCGWVRDRLAKDASVFRLAIIGISCFILVFLWVLVRRFMYVTGML</sequence>
<name>A0A370CAG4_ASPNG</name>
<evidence type="ECO:0008006" key="6">
    <source>
        <dbReference type="Google" id="ProtNLM"/>
    </source>
</evidence>
<keyword evidence="3" id="KW-0472">Membrane</keyword>
<reference evidence="4 5" key="1">
    <citation type="submission" date="2018-07" db="EMBL/GenBank/DDBJ databases">
        <title>Section-level genome sequencing of Aspergillus section Nigri to investigate inter- and intra-species variation.</title>
        <authorList>
            <consortium name="DOE Joint Genome Institute"/>
            <person name="Vesth T.C."/>
            <person name="Nybo J.L."/>
            <person name="Theobald S."/>
            <person name="Frisvad J.C."/>
            <person name="Larsen T.O."/>
            <person name="Nielsen K.F."/>
            <person name="Hoof J.B."/>
            <person name="Brandl J."/>
            <person name="Salamov A."/>
            <person name="Riley R."/>
            <person name="Gladden J.M."/>
            <person name="Phatale P."/>
            <person name="Nielsen M.T."/>
            <person name="Lyhne E.K."/>
            <person name="Kogle M.E."/>
            <person name="Strasser K."/>
            <person name="McDonnell E."/>
            <person name="Barry K."/>
            <person name="Clum A."/>
            <person name="Chen C."/>
            <person name="Nolan M."/>
            <person name="Sandor L."/>
            <person name="Kuo A."/>
            <person name="Lipzen A."/>
            <person name="Hainaut M."/>
            <person name="Drula E."/>
            <person name="Tsang A."/>
            <person name="Magnuson J.K."/>
            <person name="Henrissat B."/>
            <person name="Wiebenga A."/>
            <person name="Simmons B.A."/>
            <person name="Makela M.R."/>
            <person name="De vries R.P."/>
            <person name="Grigoriev I.V."/>
            <person name="Mortensen U.H."/>
            <person name="Baker S.E."/>
            <person name="Andersen M.R."/>
        </authorList>
    </citation>
    <scope>NUCLEOTIDE SEQUENCE [LARGE SCALE GENOMIC DNA]</scope>
    <source>
        <strain evidence="4 5">ATCC 13496</strain>
    </source>
</reference>
<evidence type="ECO:0000256" key="3">
    <source>
        <dbReference type="SAM" id="Phobius"/>
    </source>
</evidence>
<keyword evidence="3" id="KW-0812">Transmembrane</keyword>
<dbReference type="VEuPathDB" id="FungiDB:M747DRAFT_320744"/>
<dbReference type="Proteomes" id="UP000253845">
    <property type="component" value="Unassembled WGS sequence"/>
</dbReference>
<protein>
    <recommendedName>
        <fullName evidence="6">Ubiquinol-cytochrome-c reductase cytochrome c1</fullName>
    </recommendedName>
</protein>
<dbReference type="AlphaFoldDB" id="A0A370CAG4"/>
<accession>A0A370CAG4</accession>
<evidence type="ECO:0000313" key="5">
    <source>
        <dbReference type="Proteomes" id="UP000253845"/>
    </source>
</evidence>
<organism evidence="4 5">
    <name type="scientific">Aspergillus niger ATCC 13496</name>
    <dbReference type="NCBI Taxonomy" id="1353008"/>
    <lineage>
        <taxon>Eukaryota</taxon>
        <taxon>Fungi</taxon>
        <taxon>Dikarya</taxon>
        <taxon>Ascomycota</taxon>
        <taxon>Pezizomycotina</taxon>
        <taxon>Eurotiomycetes</taxon>
        <taxon>Eurotiomycetidae</taxon>
        <taxon>Eurotiales</taxon>
        <taxon>Aspergillaceae</taxon>
        <taxon>Aspergillus</taxon>
        <taxon>Aspergillus subgen. Circumdati</taxon>
    </lineage>
</organism>
<keyword evidence="1" id="KW-0175">Coiled coil</keyword>